<dbReference type="EMBL" id="CM044703">
    <property type="protein sequence ID" value="KAI5672237.1"/>
    <property type="molecule type" value="Genomic_DNA"/>
</dbReference>
<evidence type="ECO:0000313" key="2">
    <source>
        <dbReference type="Proteomes" id="UP001060085"/>
    </source>
</evidence>
<reference evidence="2" key="1">
    <citation type="journal article" date="2023" name="Nat. Plants">
        <title>Single-cell RNA sequencing provides a high-resolution roadmap for understanding the multicellular compartmentation of specialized metabolism.</title>
        <authorList>
            <person name="Sun S."/>
            <person name="Shen X."/>
            <person name="Li Y."/>
            <person name="Li Y."/>
            <person name="Wang S."/>
            <person name="Li R."/>
            <person name="Zhang H."/>
            <person name="Shen G."/>
            <person name="Guo B."/>
            <person name="Wei J."/>
            <person name="Xu J."/>
            <person name="St-Pierre B."/>
            <person name="Chen S."/>
            <person name="Sun C."/>
        </authorList>
    </citation>
    <scope>NUCLEOTIDE SEQUENCE [LARGE SCALE GENOMIC DNA]</scope>
</reference>
<organism evidence="1 2">
    <name type="scientific">Catharanthus roseus</name>
    <name type="common">Madagascar periwinkle</name>
    <name type="synonym">Vinca rosea</name>
    <dbReference type="NCBI Taxonomy" id="4058"/>
    <lineage>
        <taxon>Eukaryota</taxon>
        <taxon>Viridiplantae</taxon>
        <taxon>Streptophyta</taxon>
        <taxon>Embryophyta</taxon>
        <taxon>Tracheophyta</taxon>
        <taxon>Spermatophyta</taxon>
        <taxon>Magnoliopsida</taxon>
        <taxon>eudicotyledons</taxon>
        <taxon>Gunneridae</taxon>
        <taxon>Pentapetalae</taxon>
        <taxon>asterids</taxon>
        <taxon>lamiids</taxon>
        <taxon>Gentianales</taxon>
        <taxon>Apocynaceae</taxon>
        <taxon>Rauvolfioideae</taxon>
        <taxon>Vinceae</taxon>
        <taxon>Catharanthinae</taxon>
        <taxon>Catharanthus</taxon>
    </lineage>
</organism>
<accession>A0ACC0BI12</accession>
<name>A0ACC0BI12_CATRO</name>
<evidence type="ECO:0000313" key="1">
    <source>
        <dbReference type="EMBL" id="KAI5672237.1"/>
    </source>
</evidence>
<gene>
    <name evidence="1" type="ORF">M9H77_12601</name>
</gene>
<comment type="caution">
    <text evidence="1">The sequence shown here is derived from an EMBL/GenBank/DDBJ whole genome shotgun (WGS) entry which is preliminary data.</text>
</comment>
<keyword evidence="2" id="KW-1185">Reference proteome</keyword>
<proteinExistence type="predicted"/>
<protein>
    <submittedName>
        <fullName evidence="1">Uncharacterized protein</fullName>
    </submittedName>
</protein>
<sequence length="315" mass="35510">MANEFSWSTINCQKRRIQGRTGKSEEEEKGERKVHCEVEVISWRERRIKAEIVVKADVESVWNALTDYERLADFVPNLVSRCSISIIVNAQELTCKNSLSPSWENLVGAERTTKGALLAYRSSGCVGSPRTSKISKHQLTLVEAQNFNRDIDLIRLLHNFEASSLMTLDTLQFPETGIGSQQTTLSKWYGIFTGSTVKGFSLSTWNLIGLGRLKLFKIMLLQIVHIPLLLVELDGWKSGENGTVAAPFKLLAVADMENHRELIFSMVDGDFKKFEGKWSVKAGKSSIHAQWLEERVVTKSVNTLVELVMQDSQIF</sequence>
<dbReference type="Proteomes" id="UP001060085">
    <property type="component" value="Linkage Group LG03"/>
</dbReference>